<dbReference type="AlphaFoldDB" id="A0A9W3SJ34"/>
<sequence length="218" mass="25490">MEVQRVLQEEIREKKRTASGVHHKTGKRGYVGKMLFPTDMLKGKEKRSYQKASKVEISNMYETMMSWAEFEALPVEQQKQMLQGYRMHFHMKDIVKHWKMSTAKLYTLIKELELPALPKENVIAKRKESRQKNRKTGKQTKPKQREVLPPIEQISLFDTDSEVVHRIPAAVPIQGYRTTLSGVYSSEELISRLLKMGALLEGEENMFRVQLVIEEQER</sequence>
<organism evidence="2 3">
    <name type="scientific">Bacillus thuringiensis</name>
    <dbReference type="NCBI Taxonomy" id="1428"/>
    <lineage>
        <taxon>Bacteria</taxon>
        <taxon>Bacillati</taxon>
        <taxon>Bacillota</taxon>
        <taxon>Bacilli</taxon>
        <taxon>Bacillales</taxon>
        <taxon>Bacillaceae</taxon>
        <taxon>Bacillus</taxon>
        <taxon>Bacillus cereus group</taxon>
    </lineage>
</organism>
<feature type="region of interest" description="Disordered" evidence="1">
    <location>
        <begin position="123"/>
        <end position="145"/>
    </location>
</feature>
<dbReference type="Proteomes" id="UP000092743">
    <property type="component" value="Plasmid p142098"/>
</dbReference>
<gene>
    <name evidence="2" type="ORF">BT246_64980</name>
</gene>
<protein>
    <submittedName>
        <fullName evidence="2">Uncharacterized protein</fullName>
    </submittedName>
</protein>
<evidence type="ECO:0000313" key="3">
    <source>
        <dbReference type="Proteomes" id="UP000092743"/>
    </source>
</evidence>
<feature type="compositionally biased region" description="Basic residues" evidence="1">
    <location>
        <begin position="127"/>
        <end position="142"/>
    </location>
</feature>
<dbReference type="RefSeq" id="WP_065486323.1">
    <property type="nucleotide sequence ID" value="NZ_CP015352.1"/>
</dbReference>
<keyword evidence="2" id="KW-0614">Plasmid</keyword>
<evidence type="ECO:0000313" key="2">
    <source>
        <dbReference type="EMBL" id="ANS51790.1"/>
    </source>
</evidence>
<reference evidence="2 3" key="1">
    <citation type="submission" date="2016-04" db="EMBL/GenBank/DDBJ databases">
        <title>High quality genome of the nematocidal Bacillus thuringiensis MYBT18246.</title>
        <authorList>
            <person name="Hollensteiner J."/>
            <person name="Poehlein A."/>
            <person name="Sproeer C."/>
            <person name="Bunk B."/>
            <person name="Rosenstiel P."/>
            <person name="Schulenburg H."/>
            <person name="Liesegang H."/>
        </authorList>
    </citation>
    <scope>NUCLEOTIDE SEQUENCE [LARGE SCALE GENOMIC DNA]</scope>
    <source>
        <strain evidence="2 3">MYBT18246</strain>
        <plasmid evidence="2 3">p142098</plasmid>
    </source>
</reference>
<dbReference type="EMBL" id="CP015352">
    <property type="protein sequence ID" value="ANS51790.1"/>
    <property type="molecule type" value="Genomic_DNA"/>
</dbReference>
<name>A0A9W3SJ34_BACTU</name>
<proteinExistence type="predicted"/>
<evidence type="ECO:0000256" key="1">
    <source>
        <dbReference type="SAM" id="MobiDB-lite"/>
    </source>
</evidence>
<accession>A0A9W3SJ34</accession>
<geneLocation type="plasmid" evidence="2 3">
    <name>p142098</name>
</geneLocation>